<protein>
    <submittedName>
        <fullName evidence="1">Uncharacterized protein</fullName>
    </submittedName>
</protein>
<dbReference type="AlphaFoldDB" id="D3T367"/>
<reference evidence="1" key="1">
    <citation type="submission" date="2010-02" db="EMBL/GenBank/DDBJ databases">
        <title>Complete sequence of Thermoanaerobacter italicus Ab9.</title>
        <authorList>
            <consortium name="US DOE Joint Genome Institute"/>
            <person name="Lucas S."/>
            <person name="Copeland A."/>
            <person name="Lapidus A."/>
            <person name="Cheng J.-F."/>
            <person name="Bruce D."/>
            <person name="Goodwin L."/>
            <person name="Pitluck S."/>
            <person name="Chertkov O."/>
            <person name="Detter J.C."/>
            <person name="Han C."/>
            <person name="Tapia R."/>
            <person name="Land M."/>
            <person name="Hauser L."/>
            <person name="Kyrpides N."/>
            <person name="Mikhailova N."/>
            <person name="Hemme C.L."/>
            <person name="Woyke T."/>
        </authorList>
    </citation>
    <scope>NUCLEOTIDE SEQUENCE [LARGE SCALE GENOMIC DNA]</scope>
    <source>
        <strain evidence="1">Ab9</strain>
    </source>
</reference>
<dbReference type="KEGG" id="tit:Thit_1411"/>
<dbReference type="EMBL" id="CP001936">
    <property type="protein sequence ID" value="ADD02669.1"/>
    <property type="molecule type" value="Genomic_DNA"/>
</dbReference>
<organism evidence="1 2">
    <name type="scientific">Thermoanaerobacter italicus (strain DSM 9252 / Ab9)</name>
    <dbReference type="NCBI Taxonomy" id="580331"/>
    <lineage>
        <taxon>Bacteria</taxon>
        <taxon>Bacillati</taxon>
        <taxon>Bacillota</taxon>
        <taxon>Clostridia</taxon>
        <taxon>Thermoanaerobacterales</taxon>
        <taxon>Thermoanaerobacteraceae</taxon>
        <taxon>Thermoanaerobacter</taxon>
    </lineage>
</organism>
<dbReference type="Proteomes" id="UP000001552">
    <property type="component" value="Chromosome"/>
</dbReference>
<evidence type="ECO:0000313" key="1">
    <source>
        <dbReference type="EMBL" id="ADD02669.1"/>
    </source>
</evidence>
<proteinExistence type="predicted"/>
<dbReference type="eggNOG" id="ENOG5033HN6">
    <property type="taxonomic scope" value="Bacteria"/>
</dbReference>
<sequence length="57" mass="6473">MEKSMKGENNKINILSDLYTKLVVETDEDNPETIAVITDTDVIPADGYRVRLTPKYD</sequence>
<evidence type="ECO:0000313" key="2">
    <source>
        <dbReference type="Proteomes" id="UP000001552"/>
    </source>
</evidence>
<keyword evidence="2" id="KW-1185">Reference proteome</keyword>
<dbReference type="HOGENOM" id="CLU_197467_2_0_9"/>
<name>D3T367_THEIA</name>
<accession>D3T367</accession>
<gene>
    <name evidence="1" type="ordered locus">Thit_1411</name>
</gene>